<dbReference type="InterPro" id="IPR036890">
    <property type="entry name" value="HATPase_C_sf"/>
</dbReference>
<dbReference type="InterPro" id="IPR045812">
    <property type="entry name" value="DAHL"/>
</dbReference>
<dbReference type="Pfam" id="PF19443">
    <property type="entry name" value="DAHL"/>
    <property type="match status" value="1"/>
</dbReference>
<dbReference type="PRINTS" id="PR00344">
    <property type="entry name" value="BCTRLSENSOR"/>
</dbReference>
<protein>
    <recommendedName>
        <fullName evidence="2">histidine kinase</fullName>
        <ecNumber evidence="2">2.7.13.3</ecNumber>
    </recommendedName>
</protein>
<dbReference type="RefSeq" id="WP_019300108.1">
    <property type="nucleotide sequence ID" value="NZ_CP036251.1"/>
</dbReference>
<dbReference type="CDD" id="cd00082">
    <property type="entry name" value="HisKA"/>
    <property type="match status" value="1"/>
</dbReference>
<feature type="transmembrane region" description="Helical" evidence="4">
    <location>
        <begin position="237"/>
        <end position="257"/>
    </location>
</feature>
<organism evidence="6 7">
    <name type="scientific">Xanthomonas oryzae</name>
    <dbReference type="NCBI Taxonomy" id="347"/>
    <lineage>
        <taxon>Bacteria</taxon>
        <taxon>Pseudomonadati</taxon>
        <taxon>Pseudomonadota</taxon>
        <taxon>Gammaproteobacteria</taxon>
        <taxon>Lysobacterales</taxon>
        <taxon>Lysobacteraceae</taxon>
        <taxon>Xanthomonas</taxon>
    </lineage>
</organism>
<dbReference type="GO" id="GO:0000155">
    <property type="term" value="F:phosphorelay sensor kinase activity"/>
    <property type="evidence" value="ECO:0007669"/>
    <property type="project" value="InterPro"/>
</dbReference>
<evidence type="ECO:0000256" key="2">
    <source>
        <dbReference type="ARBA" id="ARBA00012438"/>
    </source>
</evidence>
<comment type="caution">
    <text evidence="6">The sequence shown here is derived from an EMBL/GenBank/DDBJ whole genome shotgun (WGS) entry which is preliminary data.</text>
</comment>
<dbReference type="SUPFAM" id="SSF47384">
    <property type="entry name" value="Homodimeric domain of signal transducing histidine kinase"/>
    <property type="match status" value="1"/>
</dbReference>
<dbReference type="InterPro" id="IPR003594">
    <property type="entry name" value="HATPase_dom"/>
</dbReference>
<keyword evidence="3" id="KW-0597">Phosphoprotein</keyword>
<dbReference type="PANTHER" id="PTHR43065:SF42">
    <property type="entry name" value="TWO-COMPONENT SENSOR PPRA"/>
    <property type="match status" value="1"/>
</dbReference>
<dbReference type="InterPro" id="IPR036097">
    <property type="entry name" value="HisK_dim/P_sf"/>
</dbReference>
<sequence>MRWATILSAVLLAGLIFFSLCMAALDRDTQRYGHALDALDALDMADTNLDNDVLKARIGLLRDYDSLVTGDAHARDTLQHLRRLADHDPALCQAIAALDADYTEKSLQRELFKSQNSLLSNSLAYFWSESSAQIRQGDDPAAARAASMLASAVQRLSLDTTGEAVALARRRLDEAAQRTTSTPLLPHGRMLLKLLPETDTTIRRMRPIASLASYTQLKTYLQKQHACQQATARQVRFLLLGLAVVMLGALLYLATLLRQRARVLRRRAEFDRLMVAVSRRLVANDRHHLDAGIEAGLMRLAKWAKLPSARLGVVSVGADARIWPDSQDEAFRTTLAAVAAARPVAASDVLVVHANGTVEVLGKPERVRGAQWLCLRQHSEAATVALLCLRLPPLSARRDRGLAAPAELLPQLHIALDTLFDALERRRLEDEAQALEHRLELARRMETLGTMASGISHNFNNIVGAIRGNAEIALSKLDPHSPASEHLLEISHTTAHAYDLIESILSFGRVQNYNVQPVELNALLQGAVSLLSVSLPSTVTIALQQEQEQEPLHALGNPAQLQQVILNLASNAAQAMDMRGTVTIQLSAAKGSAADGTPRRIAQLRVSDHGIGIPPDQLDRIFDLFFTTRNGGTGLGLATVRKIIDNHEGRIDVDSTLCVGTTFVVELPLRTGIAAAPQAAPLPKTRSRHASLLLLCDDAAELDRLEEMLAALGHEPVGLLELPAAVAMATSDPMRFDGVLLKRDRAGDAEHAIDALHAAAPKLPLILATRAVSLATRKGLGGTITEIIAQPFDLSALALALERALGRTMDMTTQDEGTPAL</sequence>
<dbReference type="InterPro" id="IPR011006">
    <property type="entry name" value="CheY-like_superfamily"/>
</dbReference>
<dbReference type="Proteomes" id="UP000036790">
    <property type="component" value="Unassembled WGS sequence"/>
</dbReference>
<reference evidence="6 7" key="2">
    <citation type="submission" date="2015-09" db="EMBL/GenBank/DDBJ databases">
        <title>Draft genome sequence of Xanthomonas oryzae pv. USA str. X11-5A.</title>
        <authorList>
            <person name="Knight B.M."/>
            <person name="Roberts D.P."/>
            <person name="Lin D."/>
            <person name="Hari K."/>
            <person name="Fletcher J."/>
            <person name="Melcher U."/>
            <person name="Blagden T."/>
            <person name="Winegar R.A."/>
        </authorList>
    </citation>
    <scope>NUCLEOTIDE SEQUENCE [LARGE SCALE GENOMIC DNA]</scope>
    <source>
        <strain evidence="6 7">X11-5A</strain>
    </source>
</reference>
<keyword evidence="6" id="KW-0808">Transferase</keyword>
<evidence type="ECO:0000256" key="1">
    <source>
        <dbReference type="ARBA" id="ARBA00000085"/>
    </source>
</evidence>
<dbReference type="InterPro" id="IPR003661">
    <property type="entry name" value="HisK_dim/P_dom"/>
</dbReference>
<dbReference type="Gene3D" id="3.30.565.10">
    <property type="entry name" value="Histidine kinase-like ATPase, C-terminal domain"/>
    <property type="match status" value="1"/>
</dbReference>
<dbReference type="EC" id="2.7.13.3" evidence="2"/>
<keyword evidence="4" id="KW-0812">Transmembrane</keyword>
<name>A0AAP1EZ43_9XANT</name>
<dbReference type="PANTHER" id="PTHR43065">
    <property type="entry name" value="SENSOR HISTIDINE KINASE"/>
    <property type="match status" value="1"/>
</dbReference>
<evidence type="ECO:0000256" key="4">
    <source>
        <dbReference type="SAM" id="Phobius"/>
    </source>
</evidence>
<dbReference type="Pfam" id="PF02518">
    <property type="entry name" value="HATPase_c"/>
    <property type="match status" value="1"/>
</dbReference>
<keyword evidence="4" id="KW-0472">Membrane</keyword>
<feature type="domain" description="Histidine kinase" evidence="5">
    <location>
        <begin position="454"/>
        <end position="671"/>
    </location>
</feature>
<dbReference type="AlphaFoldDB" id="A0AAP1EZ43"/>
<dbReference type="NCBIfam" id="NF010411">
    <property type="entry name" value="PRK13837.1"/>
    <property type="match status" value="1"/>
</dbReference>
<comment type="catalytic activity">
    <reaction evidence="1">
        <text>ATP + protein L-histidine = ADP + protein N-phospho-L-histidine.</text>
        <dbReference type="EC" id="2.7.13.3"/>
    </reaction>
</comment>
<accession>A0AAP1EZ43</accession>
<dbReference type="SMART" id="SM00387">
    <property type="entry name" value="HATPase_c"/>
    <property type="match status" value="1"/>
</dbReference>
<dbReference type="Gene3D" id="1.10.287.130">
    <property type="match status" value="1"/>
</dbReference>
<dbReference type="SUPFAM" id="SSF52172">
    <property type="entry name" value="CheY-like"/>
    <property type="match status" value="1"/>
</dbReference>
<dbReference type="InterPro" id="IPR005467">
    <property type="entry name" value="His_kinase_dom"/>
</dbReference>
<evidence type="ECO:0000313" key="7">
    <source>
        <dbReference type="Proteomes" id="UP000036790"/>
    </source>
</evidence>
<evidence type="ECO:0000313" key="6">
    <source>
        <dbReference type="EMBL" id="KOR45685.1"/>
    </source>
</evidence>
<dbReference type="InterPro" id="IPR004358">
    <property type="entry name" value="Sig_transdc_His_kin-like_C"/>
</dbReference>
<keyword evidence="6" id="KW-0418">Kinase</keyword>
<dbReference type="PROSITE" id="PS50109">
    <property type="entry name" value="HIS_KIN"/>
    <property type="match status" value="1"/>
</dbReference>
<gene>
    <name evidence="6" type="ORF">ADT25_07930</name>
</gene>
<dbReference type="SUPFAM" id="SSF55874">
    <property type="entry name" value="ATPase domain of HSP90 chaperone/DNA topoisomerase II/histidine kinase"/>
    <property type="match status" value="1"/>
</dbReference>
<dbReference type="EMBL" id="LHUJ01000152">
    <property type="protein sequence ID" value="KOR45685.1"/>
    <property type="molecule type" value="Genomic_DNA"/>
</dbReference>
<evidence type="ECO:0000256" key="3">
    <source>
        <dbReference type="ARBA" id="ARBA00022553"/>
    </source>
</evidence>
<evidence type="ECO:0000259" key="5">
    <source>
        <dbReference type="PROSITE" id="PS50109"/>
    </source>
</evidence>
<reference evidence="6 7" key="1">
    <citation type="submission" date="2015-07" db="EMBL/GenBank/DDBJ databases">
        <authorList>
            <consortium name="Consortium for Microbial Forensics and Genomics (microFORGE)"/>
            <person name="Knight B.M."/>
            <person name="Roberts D.P."/>
            <person name="Lin D."/>
            <person name="Hari K."/>
            <person name="Fletcher J."/>
            <person name="Melcher U."/>
            <person name="Blagden T."/>
            <person name="Winegar R.A."/>
        </authorList>
    </citation>
    <scope>NUCLEOTIDE SEQUENCE [LARGE SCALE GENOMIC DNA]</scope>
    <source>
        <strain evidence="6 7">X11-5A</strain>
    </source>
</reference>
<keyword evidence="4" id="KW-1133">Transmembrane helix</keyword>
<proteinExistence type="predicted"/>